<reference evidence="2" key="1">
    <citation type="submission" date="2017-02" db="UniProtKB">
        <authorList>
            <consortium name="WormBaseParasite"/>
        </authorList>
    </citation>
    <scope>IDENTIFICATION</scope>
</reference>
<accession>A0A0M3IXL5</accession>
<dbReference type="AlphaFoldDB" id="A0A0M3IXL5"/>
<protein>
    <submittedName>
        <fullName evidence="2">Ovule protein</fullName>
    </submittedName>
</protein>
<name>A0A0M3IXL5_ASCLU</name>
<evidence type="ECO:0000313" key="2">
    <source>
        <dbReference type="WBParaSite" id="ALUE_0002349301-mRNA-1"/>
    </source>
</evidence>
<organism evidence="1 2">
    <name type="scientific">Ascaris lumbricoides</name>
    <name type="common">Giant roundworm</name>
    <dbReference type="NCBI Taxonomy" id="6252"/>
    <lineage>
        <taxon>Eukaryota</taxon>
        <taxon>Metazoa</taxon>
        <taxon>Ecdysozoa</taxon>
        <taxon>Nematoda</taxon>
        <taxon>Chromadorea</taxon>
        <taxon>Rhabditida</taxon>
        <taxon>Spirurina</taxon>
        <taxon>Ascaridomorpha</taxon>
        <taxon>Ascaridoidea</taxon>
        <taxon>Ascarididae</taxon>
        <taxon>Ascaris</taxon>
    </lineage>
</organism>
<dbReference type="WBParaSite" id="ALUE_0002349301-mRNA-1">
    <property type="protein sequence ID" value="ALUE_0002349301-mRNA-1"/>
    <property type="gene ID" value="ALUE_0002349301"/>
</dbReference>
<keyword evidence="1" id="KW-1185">Reference proteome</keyword>
<sequence>MIVSAHEEMLTVPKKRISVVKKYFTHYYMICKLLQGHFHSQCHKLFILAFFCASPRKVDKPVRERTTKMRYFYETCHIFKSKESNCPGYSSK</sequence>
<dbReference type="Proteomes" id="UP000036681">
    <property type="component" value="Unplaced"/>
</dbReference>
<proteinExistence type="predicted"/>
<evidence type="ECO:0000313" key="1">
    <source>
        <dbReference type="Proteomes" id="UP000036681"/>
    </source>
</evidence>